<sequence length="169" mass="19519">METQSLEKSQRINLGSGRLDITEVTARRFNFFAAFFFIGLSILVIYNLFNKENSNFADKSMPFAYMMIGLVYLFKASVEQSKTSKHAPHFLLTEKGIKIKVGVLKKSQFIEWNDIQKIELGNYKIGFKIKSETQFYPYQTRKETSIALKKAIKTKANELGIEVENLLRK</sequence>
<accession>A0AA49GJ63</accession>
<organism evidence="2 3">
    <name type="scientific">Marivirga arenosa</name>
    <dbReference type="NCBI Taxonomy" id="3059076"/>
    <lineage>
        <taxon>Bacteria</taxon>
        <taxon>Pseudomonadati</taxon>
        <taxon>Bacteroidota</taxon>
        <taxon>Cytophagia</taxon>
        <taxon>Cytophagales</taxon>
        <taxon>Marivirgaceae</taxon>
        <taxon>Marivirga</taxon>
    </lineage>
</organism>
<evidence type="ECO:0000256" key="1">
    <source>
        <dbReference type="SAM" id="Phobius"/>
    </source>
</evidence>
<evidence type="ECO:0008006" key="4">
    <source>
        <dbReference type="Google" id="ProtNLM"/>
    </source>
</evidence>
<dbReference type="EMBL" id="CP129970">
    <property type="protein sequence ID" value="WKK86865.2"/>
    <property type="molecule type" value="Genomic_DNA"/>
</dbReference>
<evidence type="ECO:0000313" key="2">
    <source>
        <dbReference type="EMBL" id="WKK86865.2"/>
    </source>
</evidence>
<keyword evidence="3" id="KW-1185">Reference proteome</keyword>
<gene>
    <name evidence="2" type="ORF">QYS48_08325</name>
</gene>
<feature type="transmembrane region" description="Helical" evidence="1">
    <location>
        <begin position="29"/>
        <end position="49"/>
    </location>
</feature>
<keyword evidence="1" id="KW-0812">Transmembrane</keyword>
<protein>
    <recommendedName>
        <fullName evidence="4">YcxB family protein</fullName>
    </recommendedName>
</protein>
<dbReference type="RefSeq" id="WP_308357830.1">
    <property type="nucleotide sequence ID" value="NZ_CP129970.2"/>
</dbReference>
<name>A0AA49GJ63_9BACT</name>
<dbReference type="AlphaFoldDB" id="A0AA49GJ63"/>
<keyword evidence="1" id="KW-1133">Transmembrane helix</keyword>
<dbReference type="Proteomes" id="UP001244443">
    <property type="component" value="Chromosome"/>
</dbReference>
<feature type="transmembrane region" description="Helical" evidence="1">
    <location>
        <begin position="61"/>
        <end position="78"/>
    </location>
</feature>
<reference evidence="2" key="1">
    <citation type="submission" date="2023-08" db="EMBL/GenBank/DDBJ databases">
        <title>Comparative genomics and taxonomic characterization of three novel marine species of genus Marivirga.</title>
        <authorList>
            <person name="Muhammad N."/>
            <person name="Kim S.-G."/>
        </authorList>
    </citation>
    <scope>NUCLEOTIDE SEQUENCE [LARGE SCALE GENOMIC DNA]</scope>
    <source>
        <strain evidence="2">ABR2-2</strain>
    </source>
</reference>
<keyword evidence="1" id="KW-0472">Membrane</keyword>
<proteinExistence type="predicted"/>
<evidence type="ECO:0000313" key="3">
    <source>
        <dbReference type="Proteomes" id="UP001244443"/>
    </source>
</evidence>